<name>A0A347ZNK4_9CHLR</name>
<dbReference type="GO" id="GO:0046353">
    <property type="term" value="F:aminoglycoside 3-N-acetyltransferase activity"/>
    <property type="evidence" value="ECO:0007669"/>
    <property type="project" value="UniProtKB-EC"/>
</dbReference>
<dbReference type="PANTHER" id="PTHR11104:SF0">
    <property type="entry name" value="SPBETA PROPHAGE-DERIVED AMINOGLYCOSIDE N(3')-ACETYLTRANSFERASE-LIKE PROTEIN YOKD"/>
    <property type="match status" value="1"/>
</dbReference>
<dbReference type="EMBL" id="QUMS01000002">
    <property type="protein sequence ID" value="REG08488.1"/>
    <property type="molecule type" value="Genomic_DNA"/>
</dbReference>
<comment type="caution">
    <text evidence="5">The sequence shown here is derived from an EMBL/GenBank/DDBJ whole genome shotgun (WGS) entry which is preliminary data.</text>
</comment>
<evidence type="ECO:0000313" key="6">
    <source>
        <dbReference type="Proteomes" id="UP000256388"/>
    </source>
</evidence>
<dbReference type="InterPro" id="IPR028345">
    <property type="entry name" value="Antibiotic_NAT-like"/>
</dbReference>
<reference evidence="5 6" key="1">
    <citation type="submission" date="2018-08" db="EMBL/GenBank/DDBJ databases">
        <title>Genomic Encyclopedia of Type Strains, Phase IV (KMG-IV): sequencing the most valuable type-strain genomes for metagenomic binning, comparative biology and taxonomic classification.</title>
        <authorList>
            <person name="Goeker M."/>
        </authorList>
    </citation>
    <scope>NUCLEOTIDE SEQUENCE [LARGE SCALE GENOMIC DNA]</scope>
    <source>
        <strain evidence="5 6">DSM 23923</strain>
    </source>
</reference>
<keyword evidence="2 4" id="KW-0808">Transferase</keyword>
<dbReference type="AlphaFoldDB" id="A0A347ZNK4"/>
<dbReference type="OrthoDB" id="7330654at2"/>
<dbReference type="GO" id="GO:0046677">
    <property type="term" value="P:response to antibiotic"/>
    <property type="evidence" value="ECO:0007669"/>
    <property type="project" value="UniProtKB-KW"/>
</dbReference>
<proteinExistence type="inferred from homology"/>
<protein>
    <recommendedName>
        <fullName evidence="4">Aminoglycoside N(3)-acetyltransferase</fullName>
        <ecNumber evidence="4">2.3.1.-</ecNumber>
    </recommendedName>
</protein>
<accession>A0A347ZNK4</accession>
<keyword evidence="3 4" id="KW-0012">Acyltransferase</keyword>
<evidence type="ECO:0000313" key="5">
    <source>
        <dbReference type="EMBL" id="REG08488.1"/>
    </source>
</evidence>
<dbReference type="SUPFAM" id="SSF110710">
    <property type="entry name" value="TTHA0583/YokD-like"/>
    <property type="match status" value="1"/>
</dbReference>
<evidence type="ECO:0000256" key="4">
    <source>
        <dbReference type="RuleBase" id="RU365031"/>
    </source>
</evidence>
<dbReference type="PANTHER" id="PTHR11104">
    <property type="entry name" value="AMINOGLYCOSIDE N3-ACETYLTRANSFERASE"/>
    <property type="match status" value="1"/>
</dbReference>
<dbReference type="EC" id="2.3.1.-" evidence="4"/>
<evidence type="ECO:0000256" key="3">
    <source>
        <dbReference type="ARBA" id="ARBA00023315"/>
    </source>
</evidence>
<evidence type="ECO:0000256" key="1">
    <source>
        <dbReference type="ARBA" id="ARBA00006383"/>
    </source>
</evidence>
<comment type="similarity">
    <text evidence="1 4">Belongs to the antibiotic N-acetyltransferase family.</text>
</comment>
<comment type="catalytic activity">
    <reaction evidence="4">
        <text>a 2-deoxystreptamine antibiotic + acetyl-CoA = an N(3)-acetyl-2-deoxystreptamine antibiotic + CoA + H(+)</text>
        <dbReference type="Rhea" id="RHEA:12665"/>
        <dbReference type="ChEBI" id="CHEBI:15378"/>
        <dbReference type="ChEBI" id="CHEBI:57287"/>
        <dbReference type="ChEBI" id="CHEBI:57288"/>
        <dbReference type="ChEBI" id="CHEBI:57921"/>
        <dbReference type="ChEBI" id="CHEBI:77452"/>
        <dbReference type="EC" id="2.3.1.81"/>
    </reaction>
</comment>
<sequence>MISYRDITLGLEKLGLDRSTPVLAHVAPSRLGEIRGGMETLLGAILATIDNVMMPAFTGSTMIIPEQGPADNNLDYGSGRDTNLNASIFSTQLPCDLPEAQICEALRAYSGTYRSSHPILSFCGLGLDVALIDQTPADPYAPIRKLMELNGWVALIGAQPAENFSLHYAEFLAGRKQFVRWALTENGILECPHFPGCPDGFHKIDYYLQDELRVTTVGDAAWYAVPLDILVNSAVALIKEDPFSLLCNSLSCPRCNLVRRSIKSQISNNWQPE</sequence>
<keyword evidence="4" id="KW-0046">Antibiotic resistance</keyword>
<dbReference type="Pfam" id="PF02522">
    <property type="entry name" value="Antibiotic_NAT"/>
    <property type="match status" value="1"/>
</dbReference>
<keyword evidence="6" id="KW-1185">Reference proteome</keyword>
<dbReference type="Proteomes" id="UP000256388">
    <property type="component" value="Unassembled WGS sequence"/>
</dbReference>
<dbReference type="RefSeq" id="WP_116225141.1">
    <property type="nucleotide sequence ID" value="NZ_AP018437.1"/>
</dbReference>
<dbReference type="InterPro" id="IPR003679">
    <property type="entry name" value="Amioglycoside_AcTrfase"/>
</dbReference>
<organism evidence="5 6">
    <name type="scientific">Pelolinea submarina</name>
    <dbReference type="NCBI Taxonomy" id="913107"/>
    <lineage>
        <taxon>Bacteria</taxon>
        <taxon>Bacillati</taxon>
        <taxon>Chloroflexota</taxon>
        <taxon>Anaerolineae</taxon>
        <taxon>Anaerolineales</taxon>
        <taxon>Anaerolineaceae</taxon>
        <taxon>Pelolinea</taxon>
    </lineage>
</organism>
<gene>
    <name evidence="5" type="ORF">DFR64_1855</name>
</gene>
<evidence type="ECO:0000256" key="2">
    <source>
        <dbReference type="ARBA" id="ARBA00022679"/>
    </source>
</evidence>